<dbReference type="AlphaFoldDB" id="A0AAD9NN86"/>
<accession>A0AAD9NN86</accession>
<feature type="compositionally biased region" description="Acidic residues" evidence="1">
    <location>
        <begin position="134"/>
        <end position="146"/>
    </location>
</feature>
<gene>
    <name evidence="3" type="ORF">NP493_669g01058</name>
</gene>
<dbReference type="InterPro" id="IPR000626">
    <property type="entry name" value="Ubiquitin-like_dom"/>
</dbReference>
<dbReference type="PROSITE" id="PS50053">
    <property type="entry name" value="UBIQUITIN_2"/>
    <property type="match status" value="1"/>
</dbReference>
<proteinExistence type="predicted"/>
<feature type="region of interest" description="Disordered" evidence="1">
    <location>
        <begin position="129"/>
        <end position="169"/>
    </location>
</feature>
<dbReference type="Pfam" id="PF00240">
    <property type="entry name" value="ubiquitin"/>
    <property type="match status" value="1"/>
</dbReference>
<evidence type="ECO:0000313" key="4">
    <source>
        <dbReference type="Proteomes" id="UP001209878"/>
    </source>
</evidence>
<evidence type="ECO:0000313" key="3">
    <source>
        <dbReference type="EMBL" id="KAK2176260.1"/>
    </source>
</evidence>
<sequence>MAADGVDRLKVVLVHGQRKLNISLLLPHSEVGDCLTVGHLAREVEKVTQVFIRHQKLFFNGKLMCNPSDVLSQLGIKQGSKIMLVGRPNVIDETPGERTVRVIGKRTIDLGKDFSKFIHELDGVSSKKKKLVDSEGDDDDDEDDPDYIPSSSESTESTASHKSDPESVLWSQGVLRPPGRFRGMDRLKVGLEWFTREFTDMWKTVSMLEDNEMTEVSTRKHMIIARLERLLDQCDKMKYGISSAIVLLDCNVMMLGERLKHD</sequence>
<protein>
    <recommendedName>
        <fullName evidence="2">Ubiquitin-like domain-containing protein</fullName>
    </recommendedName>
</protein>
<organism evidence="3 4">
    <name type="scientific">Ridgeia piscesae</name>
    <name type="common">Tubeworm</name>
    <dbReference type="NCBI Taxonomy" id="27915"/>
    <lineage>
        <taxon>Eukaryota</taxon>
        <taxon>Metazoa</taxon>
        <taxon>Spiralia</taxon>
        <taxon>Lophotrochozoa</taxon>
        <taxon>Annelida</taxon>
        <taxon>Polychaeta</taxon>
        <taxon>Sedentaria</taxon>
        <taxon>Canalipalpata</taxon>
        <taxon>Sabellida</taxon>
        <taxon>Siboglinidae</taxon>
        <taxon>Ridgeia</taxon>
    </lineage>
</organism>
<dbReference type="Gene3D" id="3.10.20.90">
    <property type="entry name" value="Phosphatidylinositol 3-kinase Catalytic Subunit, Chain A, domain 1"/>
    <property type="match status" value="1"/>
</dbReference>
<name>A0AAD9NN86_RIDPI</name>
<dbReference type="EMBL" id="JAODUO010000673">
    <property type="protein sequence ID" value="KAK2176260.1"/>
    <property type="molecule type" value="Genomic_DNA"/>
</dbReference>
<comment type="caution">
    <text evidence="3">The sequence shown here is derived from an EMBL/GenBank/DDBJ whole genome shotgun (WGS) entry which is preliminary data.</text>
</comment>
<feature type="compositionally biased region" description="Low complexity" evidence="1">
    <location>
        <begin position="147"/>
        <end position="158"/>
    </location>
</feature>
<dbReference type="Proteomes" id="UP001209878">
    <property type="component" value="Unassembled WGS sequence"/>
</dbReference>
<evidence type="ECO:0000256" key="1">
    <source>
        <dbReference type="SAM" id="MobiDB-lite"/>
    </source>
</evidence>
<reference evidence="3" key="1">
    <citation type="journal article" date="2023" name="Mol. Biol. Evol.">
        <title>Third-Generation Sequencing Reveals the Adaptive Role of the Epigenome in Three Deep-Sea Polychaetes.</title>
        <authorList>
            <person name="Perez M."/>
            <person name="Aroh O."/>
            <person name="Sun Y."/>
            <person name="Lan Y."/>
            <person name="Juniper S.K."/>
            <person name="Young C.R."/>
            <person name="Angers B."/>
            <person name="Qian P.Y."/>
        </authorList>
    </citation>
    <scope>NUCLEOTIDE SEQUENCE</scope>
    <source>
        <strain evidence="3">R07B-5</strain>
    </source>
</reference>
<dbReference type="SUPFAM" id="SSF54236">
    <property type="entry name" value="Ubiquitin-like"/>
    <property type="match status" value="1"/>
</dbReference>
<evidence type="ECO:0000259" key="2">
    <source>
        <dbReference type="PROSITE" id="PS50053"/>
    </source>
</evidence>
<feature type="domain" description="Ubiquitin-like" evidence="2">
    <location>
        <begin position="36"/>
        <end position="87"/>
    </location>
</feature>
<dbReference type="InterPro" id="IPR029071">
    <property type="entry name" value="Ubiquitin-like_domsf"/>
</dbReference>
<keyword evidence="4" id="KW-1185">Reference proteome</keyword>